<dbReference type="EMBL" id="JABBNI010000014">
    <property type="protein sequence ID" value="NMM62638.1"/>
    <property type="molecule type" value="Genomic_DNA"/>
</dbReference>
<dbReference type="AlphaFoldDB" id="A0A7Y0EFU7"/>
<reference evidence="7 8" key="2">
    <citation type="submission" date="2020-06" db="EMBL/GenBank/DDBJ databases">
        <title>Complete Genome Sequence of Clostridium muelleri sp. nov. P21T, an Acid-Alcohol Producing Acetogen Isolated from Old Hay.</title>
        <authorList>
            <person name="Duncan K.E."/>
            <person name="Tanner R.S."/>
        </authorList>
    </citation>
    <scope>NUCLEOTIDE SEQUENCE [LARGE SCALE GENOMIC DNA]</scope>
    <source>
        <strain evidence="7 8">P21</strain>
    </source>
</reference>
<dbReference type="Gene3D" id="1.10.287.950">
    <property type="entry name" value="Methyl-accepting chemotaxis protein"/>
    <property type="match status" value="1"/>
</dbReference>
<evidence type="ECO:0000313" key="8">
    <source>
        <dbReference type="Proteomes" id="UP000537131"/>
    </source>
</evidence>
<feature type="transmembrane region" description="Helical" evidence="5">
    <location>
        <begin position="161"/>
        <end position="183"/>
    </location>
</feature>
<sequence length="510" mass="57201">MNTDTSTIIKYQVQTLKFVIIIYSISALLAGSMFSVMKLLGLYNEVKWTYLIGLFLVGILEMFIFNVMYRLTVIDEKLNIKMFKNMKIVTLIACYINYLYMNFMIPSKELWVTIFYMITLTSLFLDNKINIAAIILSIISEIMLFTLNSCILPNEFFLRELILRITSIFLVSFGLFSFTYFAAKLLKTIEKNENELKINNDSISNLFNKTTEFAKVLLSSSESLASIASEEGAAMEEISSTTQSVTKDTDKILKDSSENTKVLNQLLDANKSISIKAKDTETNFVSLINLSIKNEEALNETLTIISGIKNSIDNTLDATKILEKKSKQIDEILLIIKQISEQTNLLALNASIEAASAGEFGKGFSVVADEIRRLAEDTGMSLNNATLITNEVKEKVTQVEYLMIENSEKVSNGDAIITKAVENIKIMLTGLKDSGHNIKEISDLTNTLLGETQNVVTFNNNIFQTMKETISNFNLVDKSINETTEVSEELTNSAENLKNIAVEMNKLISQ</sequence>
<feature type="transmembrane region" description="Helical" evidence="5">
    <location>
        <begin position="88"/>
        <end position="105"/>
    </location>
</feature>
<dbReference type="InterPro" id="IPR004090">
    <property type="entry name" value="Chemotax_Me-accpt_rcpt"/>
</dbReference>
<evidence type="ECO:0000256" key="4">
    <source>
        <dbReference type="SAM" id="Coils"/>
    </source>
</evidence>
<comment type="similarity">
    <text evidence="2">Belongs to the methyl-accepting chemotaxis (MCP) protein family.</text>
</comment>
<dbReference type="SMART" id="SM00283">
    <property type="entry name" value="MA"/>
    <property type="match status" value="1"/>
</dbReference>
<evidence type="ECO:0000256" key="2">
    <source>
        <dbReference type="ARBA" id="ARBA00029447"/>
    </source>
</evidence>
<dbReference type="Proteomes" id="UP000537131">
    <property type="component" value="Unassembled WGS sequence"/>
</dbReference>
<organism evidence="7 8">
    <name type="scientific">Clostridium muellerianum</name>
    <dbReference type="NCBI Taxonomy" id="2716538"/>
    <lineage>
        <taxon>Bacteria</taxon>
        <taxon>Bacillati</taxon>
        <taxon>Bacillota</taxon>
        <taxon>Clostridia</taxon>
        <taxon>Eubacteriales</taxon>
        <taxon>Clostridiaceae</taxon>
        <taxon>Clostridium</taxon>
    </lineage>
</organism>
<evidence type="ECO:0000256" key="5">
    <source>
        <dbReference type="SAM" id="Phobius"/>
    </source>
</evidence>
<keyword evidence="5" id="KW-0472">Membrane</keyword>
<feature type="coiled-coil region" evidence="4">
    <location>
        <begin position="480"/>
        <end position="507"/>
    </location>
</feature>
<feature type="domain" description="Methyl-accepting transducer" evidence="6">
    <location>
        <begin position="227"/>
        <end position="498"/>
    </location>
</feature>
<dbReference type="GO" id="GO:0016020">
    <property type="term" value="C:membrane"/>
    <property type="evidence" value="ECO:0007669"/>
    <property type="project" value="InterPro"/>
</dbReference>
<evidence type="ECO:0000259" key="6">
    <source>
        <dbReference type="PROSITE" id="PS50111"/>
    </source>
</evidence>
<name>A0A7Y0EFU7_9CLOT</name>
<reference evidence="7 8" key="1">
    <citation type="submission" date="2020-04" db="EMBL/GenBank/DDBJ databases">
        <authorList>
            <person name="Doyle D.A."/>
        </authorList>
    </citation>
    <scope>NUCLEOTIDE SEQUENCE [LARGE SCALE GENOMIC DNA]</scope>
    <source>
        <strain evidence="7 8">P21</strain>
    </source>
</reference>
<dbReference type="PANTHER" id="PTHR32089">
    <property type="entry name" value="METHYL-ACCEPTING CHEMOTAXIS PROTEIN MCPB"/>
    <property type="match status" value="1"/>
</dbReference>
<feature type="transmembrane region" description="Helical" evidence="5">
    <location>
        <begin position="18"/>
        <end position="36"/>
    </location>
</feature>
<dbReference type="Pfam" id="PF00015">
    <property type="entry name" value="MCPsignal"/>
    <property type="match status" value="1"/>
</dbReference>
<dbReference type="RefSeq" id="WP_169297240.1">
    <property type="nucleotide sequence ID" value="NZ_JABBNI010000014.1"/>
</dbReference>
<comment type="caution">
    <text evidence="7">The sequence shown here is derived from an EMBL/GenBank/DDBJ whole genome shotgun (WGS) entry which is preliminary data.</text>
</comment>
<dbReference type="PRINTS" id="PR00260">
    <property type="entry name" value="CHEMTRNSDUCR"/>
</dbReference>
<feature type="transmembrane region" description="Helical" evidence="5">
    <location>
        <begin position="129"/>
        <end position="149"/>
    </location>
</feature>
<dbReference type="InterPro" id="IPR004089">
    <property type="entry name" value="MCPsignal_dom"/>
</dbReference>
<dbReference type="PANTHER" id="PTHR32089:SF114">
    <property type="entry name" value="METHYL-ACCEPTING CHEMOTAXIS PROTEIN MCPB"/>
    <property type="match status" value="1"/>
</dbReference>
<dbReference type="GO" id="GO:0004888">
    <property type="term" value="F:transmembrane signaling receptor activity"/>
    <property type="evidence" value="ECO:0007669"/>
    <property type="project" value="InterPro"/>
</dbReference>
<keyword evidence="4" id="KW-0175">Coiled coil</keyword>
<dbReference type="PROSITE" id="PS50111">
    <property type="entry name" value="CHEMOTAXIS_TRANSDUC_2"/>
    <property type="match status" value="1"/>
</dbReference>
<proteinExistence type="inferred from homology"/>
<dbReference type="GO" id="GO:0007165">
    <property type="term" value="P:signal transduction"/>
    <property type="evidence" value="ECO:0007669"/>
    <property type="project" value="UniProtKB-KW"/>
</dbReference>
<evidence type="ECO:0000256" key="3">
    <source>
        <dbReference type="PROSITE-ProRule" id="PRU00284"/>
    </source>
</evidence>
<evidence type="ECO:0000256" key="1">
    <source>
        <dbReference type="ARBA" id="ARBA00023224"/>
    </source>
</evidence>
<protein>
    <submittedName>
        <fullName evidence="7">Methyl-accepting transducer</fullName>
    </submittedName>
</protein>
<dbReference type="SUPFAM" id="SSF58104">
    <property type="entry name" value="Methyl-accepting chemotaxis protein (MCP) signaling domain"/>
    <property type="match status" value="1"/>
</dbReference>
<keyword evidence="5" id="KW-0812">Transmembrane</keyword>
<evidence type="ECO:0000313" key="7">
    <source>
        <dbReference type="EMBL" id="NMM62638.1"/>
    </source>
</evidence>
<feature type="transmembrane region" description="Helical" evidence="5">
    <location>
        <begin position="48"/>
        <end position="67"/>
    </location>
</feature>
<keyword evidence="1 3" id="KW-0807">Transducer</keyword>
<dbReference type="GO" id="GO:0006935">
    <property type="term" value="P:chemotaxis"/>
    <property type="evidence" value="ECO:0007669"/>
    <property type="project" value="InterPro"/>
</dbReference>
<keyword evidence="5" id="KW-1133">Transmembrane helix</keyword>
<keyword evidence="8" id="KW-1185">Reference proteome</keyword>
<accession>A0A7Y0EFU7</accession>
<gene>
    <name evidence="7" type="ORF">HBE96_08010</name>
</gene>